<sequence length="212" mass="21916">MGAMPDMTTYEVFIATAVGFLLVPGPAILYTIARSVDQGRAAGLASAAGLSTGDVIQVAAATFGLSAIVAASATAFTTVRYLGAAYLIYLGVRRVLSRDAAAERPDGRARLSRIYGQGVLVNALNPKNALFFLAFLPQFVSADAPAWPQVLLLGMTFVVCGAGVRVIYSLASNAVARRLPRGRAGGRASRYVSGGLYIALGVAAATTGSARR</sequence>
<evidence type="ECO:0000256" key="5">
    <source>
        <dbReference type="ARBA" id="ARBA00023136"/>
    </source>
</evidence>
<dbReference type="Proteomes" id="UP001500212">
    <property type="component" value="Unassembled WGS sequence"/>
</dbReference>
<gene>
    <name evidence="7" type="ORF">GCM10023195_22800</name>
</gene>
<evidence type="ECO:0000313" key="7">
    <source>
        <dbReference type="EMBL" id="GAA4606352.1"/>
    </source>
</evidence>
<dbReference type="PANTHER" id="PTHR30086:SF20">
    <property type="entry name" value="ARGININE EXPORTER PROTEIN ARGO-RELATED"/>
    <property type="match status" value="1"/>
</dbReference>
<comment type="caution">
    <text evidence="7">The sequence shown here is derived from an EMBL/GenBank/DDBJ whole genome shotgun (WGS) entry which is preliminary data.</text>
</comment>
<accession>A0ABP8THI5</accession>
<evidence type="ECO:0000256" key="4">
    <source>
        <dbReference type="ARBA" id="ARBA00022989"/>
    </source>
</evidence>
<keyword evidence="5 6" id="KW-0472">Membrane</keyword>
<dbReference type="EMBL" id="BAABHJ010000005">
    <property type="protein sequence ID" value="GAA4606352.1"/>
    <property type="molecule type" value="Genomic_DNA"/>
</dbReference>
<evidence type="ECO:0000256" key="2">
    <source>
        <dbReference type="ARBA" id="ARBA00022475"/>
    </source>
</evidence>
<dbReference type="InterPro" id="IPR001123">
    <property type="entry name" value="LeuE-type"/>
</dbReference>
<protein>
    <submittedName>
        <fullName evidence="7">LysE family translocator</fullName>
    </submittedName>
</protein>
<evidence type="ECO:0000313" key="8">
    <source>
        <dbReference type="Proteomes" id="UP001500212"/>
    </source>
</evidence>
<feature type="transmembrane region" description="Helical" evidence="6">
    <location>
        <begin position="146"/>
        <end position="170"/>
    </location>
</feature>
<dbReference type="PANTHER" id="PTHR30086">
    <property type="entry name" value="ARGININE EXPORTER PROTEIN ARGO"/>
    <property type="match status" value="1"/>
</dbReference>
<keyword evidence="2" id="KW-1003">Cell membrane</keyword>
<evidence type="ECO:0000256" key="6">
    <source>
        <dbReference type="SAM" id="Phobius"/>
    </source>
</evidence>
<keyword evidence="3 6" id="KW-0812">Transmembrane</keyword>
<comment type="subcellular location">
    <subcellularLocation>
        <location evidence="1">Cell membrane</location>
        <topology evidence="1">Multi-pass membrane protein</topology>
    </subcellularLocation>
</comment>
<feature type="transmembrane region" description="Helical" evidence="6">
    <location>
        <begin position="12"/>
        <end position="33"/>
    </location>
</feature>
<proteinExistence type="predicted"/>
<name>A0ABP8THI5_9ACTN</name>
<organism evidence="7 8">
    <name type="scientific">Actinoallomurus liliacearum</name>
    <dbReference type="NCBI Taxonomy" id="1080073"/>
    <lineage>
        <taxon>Bacteria</taxon>
        <taxon>Bacillati</taxon>
        <taxon>Actinomycetota</taxon>
        <taxon>Actinomycetes</taxon>
        <taxon>Streptosporangiales</taxon>
        <taxon>Thermomonosporaceae</taxon>
        <taxon>Actinoallomurus</taxon>
    </lineage>
</organism>
<feature type="transmembrane region" description="Helical" evidence="6">
    <location>
        <begin position="117"/>
        <end position="140"/>
    </location>
</feature>
<dbReference type="PIRSF" id="PIRSF006324">
    <property type="entry name" value="LeuE"/>
    <property type="match status" value="1"/>
</dbReference>
<keyword evidence="8" id="KW-1185">Reference proteome</keyword>
<evidence type="ECO:0000256" key="1">
    <source>
        <dbReference type="ARBA" id="ARBA00004651"/>
    </source>
</evidence>
<feature type="transmembrane region" description="Helical" evidence="6">
    <location>
        <begin position="191"/>
        <end position="210"/>
    </location>
</feature>
<reference evidence="8" key="1">
    <citation type="journal article" date="2019" name="Int. J. Syst. Evol. Microbiol.">
        <title>The Global Catalogue of Microorganisms (GCM) 10K type strain sequencing project: providing services to taxonomists for standard genome sequencing and annotation.</title>
        <authorList>
            <consortium name="The Broad Institute Genomics Platform"/>
            <consortium name="The Broad Institute Genome Sequencing Center for Infectious Disease"/>
            <person name="Wu L."/>
            <person name="Ma J."/>
        </authorList>
    </citation>
    <scope>NUCLEOTIDE SEQUENCE [LARGE SCALE GENOMIC DNA]</scope>
    <source>
        <strain evidence="8">JCM 17938</strain>
    </source>
</reference>
<evidence type="ECO:0000256" key="3">
    <source>
        <dbReference type="ARBA" id="ARBA00022692"/>
    </source>
</evidence>
<feature type="transmembrane region" description="Helical" evidence="6">
    <location>
        <begin position="79"/>
        <end position="96"/>
    </location>
</feature>
<dbReference type="Pfam" id="PF01810">
    <property type="entry name" value="LysE"/>
    <property type="match status" value="1"/>
</dbReference>
<keyword evidence="4 6" id="KW-1133">Transmembrane helix</keyword>